<dbReference type="RefSeq" id="WP_173124457.1">
    <property type="nucleotide sequence ID" value="NZ_JABRWJ010000005.1"/>
</dbReference>
<dbReference type="NCBIfam" id="NF005460">
    <property type="entry name" value="PRK07056.1"/>
    <property type="match status" value="1"/>
</dbReference>
<accession>A0ABX2EJ45</accession>
<dbReference type="EC" id="3.5.1.4" evidence="2"/>
<organism evidence="2 3">
    <name type="scientific">Pseudaquabacterium terrae</name>
    <dbReference type="NCBI Taxonomy" id="2732868"/>
    <lineage>
        <taxon>Bacteria</taxon>
        <taxon>Pseudomonadati</taxon>
        <taxon>Pseudomonadota</taxon>
        <taxon>Betaproteobacteria</taxon>
        <taxon>Burkholderiales</taxon>
        <taxon>Sphaerotilaceae</taxon>
        <taxon>Pseudaquabacterium</taxon>
    </lineage>
</organism>
<feature type="domain" description="Amidase" evidence="1">
    <location>
        <begin position="37"/>
        <end position="431"/>
    </location>
</feature>
<dbReference type="GO" id="GO:0004040">
    <property type="term" value="F:amidase activity"/>
    <property type="evidence" value="ECO:0007669"/>
    <property type="project" value="UniProtKB-EC"/>
</dbReference>
<proteinExistence type="predicted"/>
<dbReference type="Gene3D" id="3.90.1300.10">
    <property type="entry name" value="Amidase signature (AS) domain"/>
    <property type="match status" value="1"/>
</dbReference>
<reference evidence="2 3" key="1">
    <citation type="submission" date="2020-05" db="EMBL/GenBank/DDBJ databases">
        <title>Aquincola sp. isolate from soil.</title>
        <authorList>
            <person name="Han J."/>
            <person name="Kim D.-U."/>
        </authorList>
    </citation>
    <scope>NUCLEOTIDE SEQUENCE [LARGE SCALE GENOMIC DNA]</scope>
    <source>
        <strain evidence="2 3">S2</strain>
    </source>
</reference>
<dbReference type="Pfam" id="PF01425">
    <property type="entry name" value="Amidase"/>
    <property type="match status" value="1"/>
</dbReference>
<keyword evidence="3" id="KW-1185">Reference proteome</keyword>
<comment type="caution">
    <text evidence="2">The sequence shown here is derived from an EMBL/GenBank/DDBJ whole genome shotgun (WGS) entry which is preliminary data.</text>
</comment>
<dbReference type="InterPro" id="IPR023631">
    <property type="entry name" value="Amidase_dom"/>
</dbReference>
<dbReference type="InterPro" id="IPR036928">
    <property type="entry name" value="AS_sf"/>
</dbReference>
<keyword evidence="2" id="KW-0378">Hydrolase</keyword>
<dbReference type="PROSITE" id="PS00571">
    <property type="entry name" value="AMIDASES"/>
    <property type="match status" value="1"/>
</dbReference>
<evidence type="ECO:0000313" key="2">
    <source>
        <dbReference type="EMBL" id="NRF68589.1"/>
    </source>
</evidence>
<protein>
    <submittedName>
        <fullName evidence="2">Amidase</fullName>
        <ecNumber evidence="2">3.5.1.4</ecNumber>
    </submittedName>
</protein>
<dbReference type="PANTHER" id="PTHR11895:SF176">
    <property type="entry name" value="AMIDASE AMID-RELATED"/>
    <property type="match status" value="1"/>
</dbReference>
<dbReference type="InterPro" id="IPR000120">
    <property type="entry name" value="Amidase"/>
</dbReference>
<sequence>MQIQINPKSIAAGTISAREALRESQVQGDAPACRHVFLRRFDAAADATAQAVDRARDAGLPLPVLAGVPISIKDLFDVAGQPTTAGSRSLADAPPAVRDSTAVARLRAAGAVLVGHTNLTEFAFSGVGINPHHGTPRNPCSVAEALIPGGSSSGAAVSVATGASWAALGSDTGGSIRIPAALQGLVGFKNTQRLTPLEGCIPLSPTLDTTCAITRSVGDAVLVHGILSARLPQPLRRPLRALRLGVPSTLMLDALAPDVAAAFDSALRRLAAAGAQIETLPLPALTDMAGLQAQGGFAAAEAWAWHRQRLATREADYDPRVAMRIKRGAAISAADYLDLQQARRSWIERVELAVQGFDALLSPTVPITAPPLAPLLHDDDAFFATNALLLRNPSVINLLDGCALSLPCQAPGTLPVGLMVWAPALCDDAVLGVGLAIEAVLAGA</sequence>
<name>A0ABX2EJ45_9BURK</name>
<dbReference type="InterPro" id="IPR020556">
    <property type="entry name" value="Amidase_CS"/>
</dbReference>
<dbReference type="EMBL" id="JABRWJ010000005">
    <property type="protein sequence ID" value="NRF68589.1"/>
    <property type="molecule type" value="Genomic_DNA"/>
</dbReference>
<evidence type="ECO:0000313" key="3">
    <source>
        <dbReference type="Proteomes" id="UP000737171"/>
    </source>
</evidence>
<gene>
    <name evidence="2" type="ORF">HLB44_16455</name>
</gene>
<dbReference type="SUPFAM" id="SSF75304">
    <property type="entry name" value="Amidase signature (AS) enzymes"/>
    <property type="match status" value="1"/>
</dbReference>
<dbReference type="Proteomes" id="UP000737171">
    <property type="component" value="Unassembled WGS sequence"/>
</dbReference>
<evidence type="ECO:0000259" key="1">
    <source>
        <dbReference type="Pfam" id="PF01425"/>
    </source>
</evidence>
<dbReference type="PANTHER" id="PTHR11895">
    <property type="entry name" value="TRANSAMIDASE"/>
    <property type="match status" value="1"/>
</dbReference>